<evidence type="ECO:0000313" key="2">
    <source>
        <dbReference type="Proteomes" id="UP001472677"/>
    </source>
</evidence>
<evidence type="ECO:0000313" key="1">
    <source>
        <dbReference type="EMBL" id="KAK8562215.1"/>
    </source>
</evidence>
<organism evidence="1 2">
    <name type="scientific">Hibiscus sabdariffa</name>
    <name type="common">roselle</name>
    <dbReference type="NCBI Taxonomy" id="183260"/>
    <lineage>
        <taxon>Eukaryota</taxon>
        <taxon>Viridiplantae</taxon>
        <taxon>Streptophyta</taxon>
        <taxon>Embryophyta</taxon>
        <taxon>Tracheophyta</taxon>
        <taxon>Spermatophyta</taxon>
        <taxon>Magnoliopsida</taxon>
        <taxon>eudicotyledons</taxon>
        <taxon>Gunneridae</taxon>
        <taxon>Pentapetalae</taxon>
        <taxon>rosids</taxon>
        <taxon>malvids</taxon>
        <taxon>Malvales</taxon>
        <taxon>Malvaceae</taxon>
        <taxon>Malvoideae</taxon>
        <taxon>Hibiscus</taxon>
    </lineage>
</organism>
<accession>A0ABR2EJP2</accession>
<reference evidence="1 2" key="1">
    <citation type="journal article" date="2024" name="G3 (Bethesda)">
        <title>Genome assembly of Hibiscus sabdariffa L. provides insights into metabolisms of medicinal natural products.</title>
        <authorList>
            <person name="Kim T."/>
        </authorList>
    </citation>
    <scope>NUCLEOTIDE SEQUENCE [LARGE SCALE GENOMIC DNA]</scope>
    <source>
        <strain evidence="1">TK-2024</strain>
        <tissue evidence="1">Old leaves</tissue>
    </source>
</reference>
<keyword evidence="2" id="KW-1185">Reference proteome</keyword>
<dbReference type="EMBL" id="JBBPBM010000013">
    <property type="protein sequence ID" value="KAK8562215.1"/>
    <property type="molecule type" value="Genomic_DNA"/>
</dbReference>
<sequence>MHGNERADMGCRESDIPLIVEFESAIRNHNQIAFSSSNGAGLQDVPTFGSRPIYDTKTNIGPSNPCVGFGRNPSGHKLWLRPGLDHANWWANAAKLSSISKTQVRLTKTRKKRLGLPEPTLMKANSQLLKATSPSILRKNINLSESTTTLVWVRTEFNATDDVVLAKLQEIEVLVDLLASFH</sequence>
<dbReference type="Proteomes" id="UP001472677">
    <property type="component" value="Unassembled WGS sequence"/>
</dbReference>
<protein>
    <submittedName>
        <fullName evidence="1">Uncharacterized protein</fullName>
    </submittedName>
</protein>
<proteinExistence type="predicted"/>
<comment type="caution">
    <text evidence="1">The sequence shown here is derived from an EMBL/GenBank/DDBJ whole genome shotgun (WGS) entry which is preliminary data.</text>
</comment>
<gene>
    <name evidence="1" type="ORF">V6N12_049262</name>
</gene>
<name>A0ABR2EJP2_9ROSI</name>